<reference evidence="5" key="1">
    <citation type="journal article" date="2014" name="Int. J. Syst. Evol. Microbiol.">
        <title>Complete genome sequence of Corynebacterium casei LMG S-19264T (=DSM 44701T), isolated from a smear-ripened cheese.</title>
        <authorList>
            <consortium name="US DOE Joint Genome Institute (JGI-PGF)"/>
            <person name="Walter F."/>
            <person name="Albersmeier A."/>
            <person name="Kalinowski J."/>
            <person name="Ruckert C."/>
        </authorList>
    </citation>
    <scope>NUCLEOTIDE SEQUENCE</scope>
    <source>
        <strain evidence="5">CGMCC 4.7308</strain>
    </source>
</reference>
<dbReference type="GO" id="GO:0030313">
    <property type="term" value="C:cell envelope"/>
    <property type="evidence" value="ECO:0007669"/>
    <property type="project" value="UniProtKB-SubCell"/>
</dbReference>
<dbReference type="GO" id="GO:0030246">
    <property type="term" value="F:carbohydrate binding"/>
    <property type="evidence" value="ECO:0007669"/>
    <property type="project" value="UniProtKB-ARBA"/>
</dbReference>
<dbReference type="AlphaFoldDB" id="A0A917WHD7"/>
<reference evidence="5" key="2">
    <citation type="submission" date="2020-09" db="EMBL/GenBank/DDBJ databases">
        <authorList>
            <person name="Sun Q."/>
            <person name="Zhou Y."/>
        </authorList>
    </citation>
    <scope>NUCLEOTIDE SEQUENCE</scope>
    <source>
        <strain evidence="5">CGMCC 4.7308</strain>
    </source>
</reference>
<keyword evidence="3" id="KW-0732">Signal</keyword>
<dbReference type="Pfam" id="PF13407">
    <property type="entry name" value="Peripla_BP_4"/>
    <property type="match status" value="1"/>
</dbReference>
<comment type="caution">
    <text evidence="5">The sequence shown here is derived from an EMBL/GenBank/DDBJ whole genome shotgun (WGS) entry which is preliminary data.</text>
</comment>
<comment type="subcellular location">
    <subcellularLocation>
        <location evidence="1">Cell envelope</location>
    </subcellularLocation>
</comment>
<organism evidence="5 6">
    <name type="scientific">Nakamurella endophytica</name>
    <dbReference type="NCBI Taxonomy" id="1748367"/>
    <lineage>
        <taxon>Bacteria</taxon>
        <taxon>Bacillati</taxon>
        <taxon>Actinomycetota</taxon>
        <taxon>Actinomycetes</taxon>
        <taxon>Nakamurellales</taxon>
        <taxon>Nakamurellaceae</taxon>
        <taxon>Nakamurella</taxon>
    </lineage>
</organism>
<evidence type="ECO:0000256" key="3">
    <source>
        <dbReference type="ARBA" id="ARBA00022729"/>
    </source>
</evidence>
<sequence length="258" mass="27042">MVVESADNDAKKQVNQVNDLITQNVNALIFIAQDATSALAGVKAANNANIPVIAVDEKPESGDGKLATYIATDSVKASHDLATWMFKQIGGSGEIGLLTGVLGATAQVQRTQGFEDALKENPGIKVVATETANWDETQAYKKVQTMLQGNPDIKAVFGESDAMGLGAAKAAKDQGKTIVSVGIDGFPTMVAAIKSGLTQATQAQIPYQMGQLAVKDSLLIVTGQASQVPAEQYQNTVLVTKDNAATVDTTLFYGPNVR</sequence>
<dbReference type="SUPFAM" id="SSF53822">
    <property type="entry name" value="Periplasmic binding protein-like I"/>
    <property type="match status" value="1"/>
</dbReference>
<accession>A0A917WHD7</accession>
<evidence type="ECO:0000313" key="5">
    <source>
        <dbReference type="EMBL" id="GGM05117.1"/>
    </source>
</evidence>
<protein>
    <submittedName>
        <fullName evidence="5">Sugar ABC transporter substrate-binding protein</fullName>
    </submittedName>
</protein>
<feature type="domain" description="Periplasmic binding protein" evidence="4">
    <location>
        <begin position="4"/>
        <end position="224"/>
    </location>
</feature>
<comment type="similarity">
    <text evidence="2">Belongs to the bacterial solute-binding protein 2 family.</text>
</comment>
<dbReference type="Proteomes" id="UP000655208">
    <property type="component" value="Unassembled WGS sequence"/>
</dbReference>
<dbReference type="InterPro" id="IPR025997">
    <property type="entry name" value="SBP_2_dom"/>
</dbReference>
<dbReference type="EMBL" id="BMNA01000004">
    <property type="protein sequence ID" value="GGM05117.1"/>
    <property type="molecule type" value="Genomic_DNA"/>
</dbReference>
<dbReference type="PANTHER" id="PTHR46847">
    <property type="entry name" value="D-ALLOSE-BINDING PERIPLASMIC PROTEIN-RELATED"/>
    <property type="match status" value="1"/>
</dbReference>
<dbReference type="PANTHER" id="PTHR46847:SF1">
    <property type="entry name" value="D-ALLOSE-BINDING PERIPLASMIC PROTEIN-RELATED"/>
    <property type="match status" value="1"/>
</dbReference>
<evidence type="ECO:0000256" key="1">
    <source>
        <dbReference type="ARBA" id="ARBA00004196"/>
    </source>
</evidence>
<name>A0A917WHD7_9ACTN</name>
<gene>
    <name evidence="5" type="primary">rbsB-2</name>
    <name evidence="5" type="ORF">GCM10011594_26660</name>
</gene>
<keyword evidence="6" id="KW-1185">Reference proteome</keyword>
<dbReference type="Gene3D" id="3.40.50.2300">
    <property type="match status" value="2"/>
</dbReference>
<evidence type="ECO:0000313" key="6">
    <source>
        <dbReference type="Proteomes" id="UP000655208"/>
    </source>
</evidence>
<proteinExistence type="inferred from homology"/>
<evidence type="ECO:0000259" key="4">
    <source>
        <dbReference type="Pfam" id="PF13407"/>
    </source>
</evidence>
<evidence type="ECO:0000256" key="2">
    <source>
        <dbReference type="ARBA" id="ARBA00007639"/>
    </source>
</evidence>
<dbReference type="InterPro" id="IPR028082">
    <property type="entry name" value="Peripla_BP_I"/>
</dbReference>